<comment type="similarity">
    <text evidence="11">Belongs to the ApbE family.</text>
</comment>
<dbReference type="InterPro" id="IPR024932">
    <property type="entry name" value="ApbE"/>
</dbReference>
<dbReference type="PANTHER" id="PTHR30040">
    <property type="entry name" value="THIAMINE BIOSYNTHESIS LIPOPROTEIN APBE"/>
    <property type="match status" value="1"/>
</dbReference>
<comment type="caution">
    <text evidence="12">The sequence shown here is derived from an EMBL/GenBank/DDBJ whole genome shotgun (WGS) entry which is preliminary data.</text>
</comment>
<sequence>MQSTAFRAMGTDVELFVDDWLTGPELSALACGLERSIRRYERIFSRFDPASDLSRLNRLAGTWTQVPPELDEVLKLAAHWFQKTRGYFDPFIGEDMRRIGYSVSFDQLNVTVEPILSSTRVPPVVPPVEFGPNGAVRLRPGYEIDLGGIAKGYIVARAASELRAQGIRNFALSAGGDVQVMSDGEPWPVRVANPFGEDEPIGTLWVTRGGVATSGTYKRRWQTPSGRVMHHLLDPFTGLAADTDVVSASVCADELTTAEVLAKVALLLGADRGTQYLRAAREAGVCASFLIATTKGDVIPCN</sequence>
<evidence type="ECO:0000256" key="7">
    <source>
        <dbReference type="ARBA" id="ARBA00022827"/>
    </source>
</evidence>
<dbReference type="EMBL" id="JASGCB010000002">
    <property type="protein sequence ID" value="MDI9258998.1"/>
    <property type="molecule type" value="Genomic_DNA"/>
</dbReference>
<organism evidence="12 13">
    <name type="scientific">Alicyclobacillus sendaiensis PA2</name>
    <dbReference type="NCBI Taxonomy" id="3029425"/>
    <lineage>
        <taxon>Bacteria</taxon>
        <taxon>Bacillati</taxon>
        <taxon>Bacillota</taxon>
        <taxon>Bacilli</taxon>
        <taxon>Bacillales</taxon>
        <taxon>Alicyclobacillaceae</taxon>
        <taxon>Alicyclobacillus</taxon>
    </lineage>
</organism>
<keyword evidence="4 11" id="KW-0285">Flavoprotein</keyword>
<dbReference type="Gene3D" id="3.10.520.10">
    <property type="entry name" value="ApbE-like domains"/>
    <property type="match status" value="1"/>
</dbReference>
<evidence type="ECO:0000256" key="11">
    <source>
        <dbReference type="PIRNR" id="PIRNR006268"/>
    </source>
</evidence>
<evidence type="ECO:0000256" key="4">
    <source>
        <dbReference type="ARBA" id="ARBA00022630"/>
    </source>
</evidence>
<dbReference type="Pfam" id="PF02424">
    <property type="entry name" value="ApbE"/>
    <property type="match status" value="1"/>
</dbReference>
<evidence type="ECO:0000313" key="13">
    <source>
        <dbReference type="Proteomes" id="UP001529245"/>
    </source>
</evidence>
<evidence type="ECO:0000256" key="5">
    <source>
        <dbReference type="ARBA" id="ARBA00022679"/>
    </source>
</evidence>
<keyword evidence="5 11" id="KW-0808">Transferase</keyword>
<name>A0ABT6XV87_ALISE</name>
<evidence type="ECO:0000313" key="12">
    <source>
        <dbReference type="EMBL" id="MDI9258998.1"/>
    </source>
</evidence>
<evidence type="ECO:0000256" key="3">
    <source>
        <dbReference type="ARBA" id="ARBA00016337"/>
    </source>
</evidence>
<dbReference type="PANTHER" id="PTHR30040:SF2">
    <property type="entry name" value="FAD:PROTEIN FMN TRANSFERASE"/>
    <property type="match status" value="1"/>
</dbReference>
<dbReference type="Proteomes" id="UP001529245">
    <property type="component" value="Unassembled WGS sequence"/>
</dbReference>
<evidence type="ECO:0000256" key="10">
    <source>
        <dbReference type="ARBA" id="ARBA00048540"/>
    </source>
</evidence>
<comment type="cofactor">
    <cofactor evidence="1">
        <name>Mg(2+)</name>
        <dbReference type="ChEBI" id="CHEBI:18420"/>
    </cofactor>
</comment>
<keyword evidence="13" id="KW-1185">Reference proteome</keyword>
<dbReference type="EC" id="2.7.1.180" evidence="2 11"/>
<dbReference type="PIRSF" id="PIRSF006268">
    <property type="entry name" value="ApbE"/>
    <property type="match status" value="1"/>
</dbReference>
<reference evidence="12 13" key="1">
    <citation type="submission" date="2023-04" db="EMBL/GenBank/DDBJ databases">
        <title>A. sendaiensis sub sp. chiapanensis a novel subspecie with specific adaptation in bacterial cell wall isolated from an active volcano.</title>
        <authorList>
            <person name="Alvarez Gutierrez P.E."/>
            <person name="Ortiz Cortes L.Y."/>
        </authorList>
    </citation>
    <scope>NUCLEOTIDE SEQUENCE [LARGE SCALE GENOMIC DNA]</scope>
    <source>
        <strain evidence="12 13">PA2</strain>
    </source>
</reference>
<accession>A0ABT6XV87</accession>
<evidence type="ECO:0000256" key="8">
    <source>
        <dbReference type="ARBA" id="ARBA00022842"/>
    </source>
</evidence>
<gene>
    <name evidence="12" type="ORF">QID03_02215</name>
</gene>
<dbReference type="GO" id="GO:0016740">
    <property type="term" value="F:transferase activity"/>
    <property type="evidence" value="ECO:0007669"/>
    <property type="project" value="UniProtKB-KW"/>
</dbReference>
<proteinExistence type="inferred from homology"/>
<keyword evidence="8 11" id="KW-0460">Magnesium</keyword>
<evidence type="ECO:0000256" key="6">
    <source>
        <dbReference type="ARBA" id="ARBA00022723"/>
    </source>
</evidence>
<keyword evidence="6 11" id="KW-0479">Metal-binding</keyword>
<protein>
    <recommendedName>
        <fullName evidence="3 11">FAD:protein FMN transferase</fullName>
        <ecNumber evidence="2 11">2.7.1.180</ecNumber>
    </recommendedName>
    <alternativeName>
        <fullName evidence="9 11">Flavin transferase</fullName>
    </alternativeName>
</protein>
<evidence type="ECO:0000256" key="1">
    <source>
        <dbReference type="ARBA" id="ARBA00001946"/>
    </source>
</evidence>
<comment type="catalytic activity">
    <reaction evidence="10 11">
        <text>L-threonyl-[protein] + FAD = FMN-L-threonyl-[protein] + AMP + H(+)</text>
        <dbReference type="Rhea" id="RHEA:36847"/>
        <dbReference type="Rhea" id="RHEA-COMP:11060"/>
        <dbReference type="Rhea" id="RHEA-COMP:11061"/>
        <dbReference type="ChEBI" id="CHEBI:15378"/>
        <dbReference type="ChEBI" id="CHEBI:30013"/>
        <dbReference type="ChEBI" id="CHEBI:57692"/>
        <dbReference type="ChEBI" id="CHEBI:74257"/>
        <dbReference type="ChEBI" id="CHEBI:456215"/>
        <dbReference type="EC" id="2.7.1.180"/>
    </reaction>
</comment>
<dbReference type="InterPro" id="IPR003374">
    <property type="entry name" value="ApbE-like_sf"/>
</dbReference>
<evidence type="ECO:0000256" key="2">
    <source>
        <dbReference type="ARBA" id="ARBA00011955"/>
    </source>
</evidence>
<dbReference type="SUPFAM" id="SSF143631">
    <property type="entry name" value="ApbE-like"/>
    <property type="match status" value="1"/>
</dbReference>
<keyword evidence="7 11" id="KW-0274">FAD</keyword>
<dbReference type="RefSeq" id="WP_283202591.1">
    <property type="nucleotide sequence ID" value="NZ_JASGCB010000002.1"/>
</dbReference>
<evidence type="ECO:0000256" key="9">
    <source>
        <dbReference type="ARBA" id="ARBA00031306"/>
    </source>
</evidence>